<dbReference type="SUPFAM" id="SSF81923">
    <property type="entry name" value="Double Clp-N motif"/>
    <property type="match status" value="1"/>
</dbReference>
<gene>
    <name evidence="1" type="primary">clpA</name>
</gene>
<keyword evidence="1" id="KW-0150">Chloroplast</keyword>
<reference evidence="1" key="1">
    <citation type="submission" date="2020-08" db="EMBL/GenBank/DDBJ databases">
        <title>Environmental palaeogenomic reconstruction of an Ice Age algal population.</title>
        <authorList>
            <person name="Lammers Y."/>
            <person name="Heintzman P.D."/>
            <person name="Alsos I.G."/>
        </authorList>
    </citation>
    <scope>NUCLEOTIDE SEQUENCE</scope>
</reference>
<name>A0A890CJM2_9STRA</name>
<proteinExistence type="predicted"/>
<protein>
    <submittedName>
        <fullName evidence="1">Class III stress response-like ATPase</fullName>
    </submittedName>
</protein>
<dbReference type="Gene3D" id="1.10.1780.10">
    <property type="entry name" value="Clp, N-terminal domain"/>
    <property type="match status" value="1"/>
</dbReference>
<dbReference type="AlphaFoldDB" id="A0A890CJM2"/>
<dbReference type="EMBL" id="MT872223">
    <property type="protein sequence ID" value="QRG32029.1"/>
    <property type="molecule type" value="Genomic_DNA"/>
</dbReference>
<geneLocation type="chloroplast" evidence="1"/>
<accession>A0A890CJM2</accession>
<evidence type="ECO:0000313" key="1">
    <source>
        <dbReference type="EMBL" id="QRG32029.1"/>
    </source>
</evidence>
<keyword evidence="1" id="KW-0934">Plastid</keyword>
<dbReference type="InterPro" id="IPR036628">
    <property type="entry name" value="Clp_N_dom_sf"/>
</dbReference>
<sequence>MKEKRVYTKRLLSSQLKQAILLAFKEAKKYGSSSVNSKFLLYAILKIDNTLANRSINNLYKHNSLFNNKVNKILAKCEFEFKILKKTNSLVEKENILTFSRSTRRLLFSIMKSIKTTNNISVINTFQVFNCLIRNKSLRKWIKEALID</sequence>
<organism evidence="1">
    <name type="scientific">Nannochloropsis limnetica</name>
    <dbReference type="NCBI Taxonomy" id="120807"/>
    <lineage>
        <taxon>Eukaryota</taxon>
        <taxon>Sar</taxon>
        <taxon>Stramenopiles</taxon>
        <taxon>Ochrophyta</taxon>
        <taxon>Eustigmatophyceae</taxon>
        <taxon>Eustigmatales</taxon>
        <taxon>Monodopsidaceae</taxon>
        <taxon>Nannochloropsis</taxon>
    </lineage>
</organism>